<dbReference type="AlphaFoldDB" id="A0A450U7D3"/>
<organism evidence="1">
    <name type="scientific">Candidatus Kentrum sp. LFY</name>
    <dbReference type="NCBI Taxonomy" id="2126342"/>
    <lineage>
        <taxon>Bacteria</taxon>
        <taxon>Pseudomonadati</taxon>
        <taxon>Pseudomonadota</taxon>
        <taxon>Gammaproteobacteria</taxon>
        <taxon>Candidatus Kentrum</taxon>
    </lineage>
</organism>
<proteinExistence type="predicted"/>
<accession>A0A450U7D3</accession>
<sequence length="60" mass="6399">MGCLTGTDPGIGVGMVPDIAVCEEAALQWDFREDAIERCHGMRRVSKAGHGGDLPQPIHP</sequence>
<protein>
    <recommendedName>
        <fullName evidence="2">Enolase C-terminal domain-like</fullName>
    </recommendedName>
</protein>
<name>A0A450U7D3_9GAMM</name>
<evidence type="ECO:0008006" key="2">
    <source>
        <dbReference type="Google" id="ProtNLM"/>
    </source>
</evidence>
<gene>
    <name evidence="1" type="ORF">BECKLFY1418B_GA0070995_100752</name>
</gene>
<dbReference type="EMBL" id="CAADFF010000007">
    <property type="protein sequence ID" value="VFJ87626.1"/>
    <property type="molecule type" value="Genomic_DNA"/>
</dbReference>
<reference evidence="1" key="1">
    <citation type="submission" date="2019-02" db="EMBL/GenBank/DDBJ databases">
        <authorList>
            <person name="Gruber-Vodicka R. H."/>
            <person name="Seah K. B. B."/>
        </authorList>
    </citation>
    <scope>NUCLEOTIDE SEQUENCE</scope>
    <source>
        <strain evidence="1">BECK_M7</strain>
    </source>
</reference>
<evidence type="ECO:0000313" key="1">
    <source>
        <dbReference type="EMBL" id="VFJ87626.1"/>
    </source>
</evidence>